<gene>
    <name evidence="1" type="ORF">J4732_18715</name>
</gene>
<sequence length="96" mass="10538">MDKATAENYIETYDGMKIVAASMTPVLGAAAANKISALGQRVVMKAYLKTLTLQVQLQMLKLEAILTTINSRMPMVGGIGPRIWDLKVILSKPQFR</sequence>
<comment type="caution">
    <text evidence="1">The sequence shown here is derived from an EMBL/GenBank/DDBJ whole genome shotgun (WGS) entry which is preliminary data.</text>
</comment>
<evidence type="ECO:0000313" key="1">
    <source>
        <dbReference type="EMBL" id="MBO2007212.1"/>
    </source>
</evidence>
<proteinExistence type="predicted"/>
<organism evidence="1">
    <name type="scientific">Serratia marcescens</name>
    <dbReference type="NCBI Taxonomy" id="615"/>
    <lineage>
        <taxon>Bacteria</taxon>
        <taxon>Pseudomonadati</taxon>
        <taxon>Pseudomonadota</taxon>
        <taxon>Gammaproteobacteria</taxon>
        <taxon>Enterobacterales</taxon>
        <taxon>Yersiniaceae</taxon>
        <taxon>Serratia</taxon>
    </lineage>
</organism>
<reference evidence="1" key="1">
    <citation type="submission" date="2021-03" db="EMBL/GenBank/DDBJ databases">
        <title>Molecular epidemiology and mechanisms of colistin and carbapenem resistance in Enterobacteriaceae from clinical isolates, the environment and porcine samples in Pretoria, South Africa.</title>
        <authorList>
            <person name="Bogoshi D."/>
            <person name="Mbelle N.M."/>
            <person name="Naidoo V."/>
            <person name="Osei Sekyere J."/>
        </authorList>
    </citation>
    <scope>NUCLEOTIDE SEQUENCE</scope>
    <source>
        <strain evidence="1">C080</strain>
    </source>
</reference>
<name>A0A939STQ4_SERMA</name>
<dbReference type="EMBL" id="JAGETR010000145">
    <property type="protein sequence ID" value="MBO2007212.1"/>
    <property type="molecule type" value="Genomic_DNA"/>
</dbReference>
<accession>A0A939STQ4</accession>
<dbReference type="AlphaFoldDB" id="A0A939STQ4"/>
<protein>
    <submittedName>
        <fullName evidence="1">Uncharacterized protein</fullName>
    </submittedName>
</protein>